<gene>
    <name evidence="2" type="primary">me-53</name>
</gene>
<sequence length="382" mass="45290">MSSTTQSYSTTTVKMSSKTERKPMLIDHLMNIVRETRANNPDYRQPPIIQSPPKDLRPKFLSHLNYCLLQSIIQFASDYVQGRLKVNNLLQMNCRDLKQEEIVEKATCNQCSKQFKRETNFSLFCLIDNSIDIEDELKRHKKFKLICSKCYELFKYKHQFDLFQIYPYVILEEAETLCQLGFFKCYLFNINLEHTCTTEEISVVGRHDFFGTIKDIVDKKKPNEQITKILLRTYGRTLFTETDRNCIIKTTSSKIGCDDNTFQLYFGDSKMMDFFASMGEQKLLTYFYSVEKKVYKTTFNFVLYFPIPCKRFCILCTRHKMYLKKHIVLYCSQCGFTDAMFFTRNKLDVSALKFYSVCVKVKTIKPKRIYYYDMNLYKKINV</sequence>
<evidence type="ECO:0000256" key="1">
    <source>
        <dbReference type="SAM" id="MobiDB-lite"/>
    </source>
</evidence>
<protein>
    <submittedName>
        <fullName evidence="2">Major early-transcribed protein 53</fullName>
    </submittedName>
</protein>
<dbReference type="GO" id="GO:0003677">
    <property type="term" value="F:DNA binding"/>
    <property type="evidence" value="ECO:0007669"/>
    <property type="project" value="InterPro"/>
</dbReference>
<dbReference type="GO" id="GO:0008270">
    <property type="term" value="F:zinc ion binding"/>
    <property type="evidence" value="ECO:0007669"/>
    <property type="project" value="InterPro"/>
</dbReference>
<feature type="compositionally biased region" description="Low complexity" evidence="1">
    <location>
        <begin position="1"/>
        <end position="12"/>
    </location>
</feature>
<dbReference type="EMBL" id="AY500997">
    <property type="protein sequence ID" value="AAS82879.1"/>
    <property type="molecule type" value="Genomic_DNA"/>
</dbReference>
<accession>Q6EBB9</accession>
<feature type="region of interest" description="Disordered" evidence="1">
    <location>
        <begin position="1"/>
        <end position="20"/>
    </location>
</feature>
<dbReference type="Pfam" id="PF06061">
    <property type="entry name" value="Baculo_ME53"/>
    <property type="match status" value="1"/>
</dbReference>
<dbReference type="InterPro" id="IPR010336">
    <property type="entry name" value="Baculo_ME53"/>
</dbReference>
<organism evidence="2">
    <name type="scientific">Trichoplusia ni single nucleopolyhedrovirus</name>
    <dbReference type="NCBI Taxonomy" id="332054"/>
    <lineage>
        <taxon>Viruses</taxon>
        <taxon>Viruses incertae sedis</taxon>
        <taxon>Naldaviricetes</taxon>
        <taxon>Lefavirales</taxon>
        <taxon>Baculoviridae</taxon>
        <taxon>Alphabaculovirus</taxon>
        <taxon>Alphabaculovirus trini</taxon>
    </lineage>
</organism>
<name>Q6EBB9_9ABAC</name>
<evidence type="ECO:0000313" key="2">
    <source>
        <dbReference type="EMBL" id="AAS82879.1"/>
    </source>
</evidence>
<proteinExistence type="predicted"/>
<reference evidence="2" key="1">
    <citation type="journal article" date="2004" name="Virus Genes">
        <title>Identification and characterization of a major early-transcribed gene of Trichoplusia ni single nucleocapsid nucleopolyhedrovirus using the baculovirus expression system.</title>
        <authorList>
            <person name="Wang W."/>
            <person name="Davison S."/>
            <person name="Krell P.J."/>
        </authorList>
    </citation>
    <scope>NUCLEOTIDE SEQUENCE</scope>
</reference>